<dbReference type="PANTHER" id="PTHR32309">
    <property type="entry name" value="TYROSINE-PROTEIN KINASE"/>
    <property type="match status" value="1"/>
</dbReference>
<gene>
    <name evidence="8" type="primary">wzz(fepE)</name>
    <name evidence="8" type="ORF">O7047_15015</name>
</gene>
<dbReference type="PANTHER" id="PTHR32309:SF13">
    <property type="entry name" value="FERRIC ENTEROBACTIN TRANSPORT PROTEIN FEPE"/>
    <property type="match status" value="1"/>
</dbReference>
<keyword evidence="5 6" id="KW-0472">Membrane</keyword>
<evidence type="ECO:0000313" key="8">
    <source>
        <dbReference type="EMBL" id="MDR9891531.1"/>
    </source>
</evidence>
<accession>A0AAE4DPY2</accession>
<protein>
    <submittedName>
        <fullName evidence="8">LPS O-antigen length regulator Wzz(FepE)</fullName>
    </submittedName>
</protein>
<feature type="transmembrane region" description="Helical" evidence="6">
    <location>
        <begin position="339"/>
        <end position="359"/>
    </location>
</feature>
<organism evidence="8 9">
    <name type="scientific">Pseudenterobacter timonensis</name>
    <dbReference type="NCBI Taxonomy" id="1755099"/>
    <lineage>
        <taxon>Bacteria</taxon>
        <taxon>Pseudomonadati</taxon>
        <taxon>Pseudomonadota</taxon>
        <taxon>Gammaproteobacteria</taxon>
        <taxon>Enterobacterales</taxon>
        <taxon>Enterobacteriaceae</taxon>
        <taxon>Pseudenterobacter</taxon>
    </lineage>
</organism>
<dbReference type="InterPro" id="IPR003856">
    <property type="entry name" value="LPS_length_determ_N"/>
</dbReference>
<proteinExistence type="predicted"/>
<evidence type="ECO:0000256" key="2">
    <source>
        <dbReference type="ARBA" id="ARBA00022475"/>
    </source>
</evidence>
<dbReference type="SUPFAM" id="SSF160355">
    <property type="entry name" value="Bacterial polysaccharide co-polymerase-like"/>
    <property type="match status" value="1"/>
</dbReference>
<dbReference type="NCBIfam" id="NF007699">
    <property type="entry name" value="PRK10381.1"/>
    <property type="match status" value="1"/>
</dbReference>
<dbReference type="AlphaFoldDB" id="A0AAE4DPY2"/>
<keyword evidence="2" id="KW-1003">Cell membrane</keyword>
<dbReference type="GO" id="GO:0004713">
    <property type="term" value="F:protein tyrosine kinase activity"/>
    <property type="evidence" value="ECO:0007669"/>
    <property type="project" value="TreeGrafter"/>
</dbReference>
<evidence type="ECO:0000259" key="7">
    <source>
        <dbReference type="Pfam" id="PF02706"/>
    </source>
</evidence>
<name>A0AAE4DPY2_9ENTR</name>
<evidence type="ECO:0000256" key="5">
    <source>
        <dbReference type="ARBA" id="ARBA00023136"/>
    </source>
</evidence>
<evidence type="ECO:0000256" key="4">
    <source>
        <dbReference type="ARBA" id="ARBA00022989"/>
    </source>
</evidence>
<dbReference type="Gene3D" id="3.30.1890.10">
    <property type="entry name" value="FepE-like"/>
    <property type="match status" value="1"/>
</dbReference>
<reference evidence="8" key="1">
    <citation type="submission" date="2022-12" db="EMBL/GenBank/DDBJ databases">
        <title>NDM-1 containing novel ST 2018 Pseudenterobacter timonensis.</title>
        <authorList>
            <person name="Halder G."/>
            <person name="Mandal S."/>
            <person name="Dutta S."/>
        </authorList>
    </citation>
    <scope>NUCLEOTIDE SEQUENCE</scope>
    <source>
        <strain evidence="8">CNCI147</strain>
    </source>
</reference>
<comment type="subcellular location">
    <subcellularLocation>
        <location evidence="1">Cell membrane</location>
        <topology evidence="1">Multi-pass membrane protein</topology>
    </subcellularLocation>
</comment>
<keyword evidence="3 6" id="KW-0812">Transmembrane</keyword>
<evidence type="ECO:0000256" key="3">
    <source>
        <dbReference type="ARBA" id="ARBA00022692"/>
    </source>
</evidence>
<feature type="transmembrane region" description="Helical" evidence="6">
    <location>
        <begin position="44"/>
        <end position="62"/>
    </location>
</feature>
<dbReference type="RefSeq" id="WP_310826727.1">
    <property type="nucleotide sequence ID" value="NZ_JAQGEC010000013.1"/>
</dbReference>
<comment type="caution">
    <text evidence="8">The sequence shown here is derived from an EMBL/GenBank/DDBJ whole genome shotgun (WGS) entry which is preliminary data.</text>
</comment>
<dbReference type="Pfam" id="PF02706">
    <property type="entry name" value="Wzz"/>
    <property type="match status" value="1"/>
</dbReference>
<dbReference type="Proteomes" id="UP001248822">
    <property type="component" value="Unassembled WGS sequence"/>
</dbReference>
<keyword evidence="4 6" id="KW-1133">Transmembrane helix</keyword>
<dbReference type="InterPro" id="IPR050445">
    <property type="entry name" value="Bact_polysacc_biosynth/exp"/>
</dbReference>
<sequence>MSAMDFKKKTELDFAHYVPPAVPHAKEIDLLRLLELLFAAKKRIVAIVFAFAVAGLAIALMMPQKWTSKAVVTPAEQTQWNDLQQMLVALQVLDVGVGVDRGDTFNLFIKKFQSQSLLEEYMKSSPYVMAQLKDAEVDPLELHRAVVNIAEKMKAQDNAAAKDADKMPYTSWTLSFTAPTAEDAQVVLNGYIDYIASIVQKETMLNIRNVLALKTRIEKERLELDRVRLTNAHNTNMQRLNYSLEVANAAGIKKPVYSNGQAVKDDPDYSVALGADGIAEKLRIERSLKDISELNVDFQNRQYHLAQLEKLSVNTVKFVPFSYQLSPSLPVKKDGPGKALIVILAALVGGILACGGVLLREAIDSRQPLPEPVLE</sequence>
<dbReference type="EMBL" id="JAQGEC010000013">
    <property type="protein sequence ID" value="MDR9891531.1"/>
    <property type="molecule type" value="Genomic_DNA"/>
</dbReference>
<evidence type="ECO:0000256" key="1">
    <source>
        <dbReference type="ARBA" id="ARBA00004651"/>
    </source>
</evidence>
<dbReference type="GO" id="GO:0005886">
    <property type="term" value="C:plasma membrane"/>
    <property type="evidence" value="ECO:0007669"/>
    <property type="project" value="UniProtKB-SubCell"/>
</dbReference>
<feature type="domain" description="Polysaccharide chain length determinant N-terminal" evidence="7">
    <location>
        <begin position="27"/>
        <end position="123"/>
    </location>
</feature>
<evidence type="ECO:0000313" key="9">
    <source>
        <dbReference type="Proteomes" id="UP001248822"/>
    </source>
</evidence>
<evidence type="ECO:0000256" key="6">
    <source>
        <dbReference type="SAM" id="Phobius"/>
    </source>
</evidence>